<keyword evidence="2" id="KW-0808">Transferase</keyword>
<dbReference type="Pfam" id="PF00078">
    <property type="entry name" value="RVT_1"/>
    <property type="match status" value="1"/>
</dbReference>
<dbReference type="SUPFAM" id="SSF56672">
    <property type="entry name" value="DNA/RNA polymerases"/>
    <property type="match status" value="1"/>
</dbReference>
<protein>
    <recommendedName>
        <fullName evidence="1">RNA-directed DNA polymerase</fullName>
        <ecNumber evidence="1">2.7.7.49</ecNumber>
    </recommendedName>
</protein>
<dbReference type="GO" id="GO:0004190">
    <property type="term" value="F:aspartic-type endopeptidase activity"/>
    <property type="evidence" value="ECO:0007669"/>
    <property type="project" value="InterPro"/>
</dbReference>
<dbReference type="InterPro" id="IPR041588">
    <property type="entry name" value="Integrase_H2C2"/>
</dbReference>
<dbReference type="FunFam" id="3.30.70.270:FF:000020">
    <property type="entry name" value="Transposon Tf2-6 polyprotein-like Protein"/>
    <property type="match status" value="1"/>
</dbReference>
<evidence type="ECO:0000259" key="10">
    <source>
        <dbReference type="PROSITE" id="PS50994"/>
    </source>
</evidence>
<dbReference type="InterPro" id="IPR000477">
    <property type="entry name" value="RT_dom"/>
</dbReference>
<evidence type="ECO:0000256" key="2">
    <source>
        <dbReference type="ARBA" id="ARBA00022679"/>
    </source>
</evidence>
<dbReference type="Gene3D" id="2.40.70.10">
    <property type="entry name" value="Acid Proteases"/>
    <property type="match status" value="1"/>
</dbReference>
<evidence type="ECO:0000256" key="4">
    <source>
        <dbReference type="ARBA" id="ARBA00022722"/>
    </source>
</evidence>
<dbReference type="InterPro" id="IPR043128">
    <property type="entry name" value="Rev_trsase/Diguanyl_cyclase"/>
</dbReference>
<dbReference type="Proteomes" id="UP000580250">
    <property type="component" value="Unassembled WGS sequence"/>
</dbReference>
<dbReference type="OrthoDB" id="5863588at2759"/>
<dbReference type="GO" id="GO:0042575">
    <property type="term" value="C:DNA polymerase complex"/>
    <property type="evidence" value="ECO:0007669"/>
    <property type="project" value="UniProtKB-ARBA"/>
</dbReference>
<organism evidence="11 12">
    <name type="scientific">Meloidogyne enterolobii</name>
    <name type="common">Root-knot nematode worm</name>
    <name type="synonym">Meloidogyne mayaguensis</name>
    <dbReference type="NCBI Taxonomy" id="390850"/>
    <lineage>
        <taxon>Eukaryota</taxon>
        <taxon>Metazoa</taxon>
        <taxon>Ecdysozoa</taxon>
        <taxon>Nematoda</taxon>
        <taxon>Chromadorea</taxon>
        <taxon>Rhabditida</taxon>
        <taxon>Tylenchina</taxon>
        <taxon>Tylenchomorpha</taxon>
        <taxon>Tylenchoidea</taxon>
        <taxon>Meloidogynidae</taxon>
        <taxon>Meloidogyninae</taxon>
        <taxon>Meloidogyne</taxon>
    </lineage>
</organism>
<dbReference type="GO" id="GO:0015074">
    <property type="term" value="P:DNA integration"/>
    <property type="evidence" value="ECO:0007669"/>
    <property type="project" value="InterPro"/>
</dbReference>
<dbReference type="GO" id="GO:0003676">
    <property type="term" value="F:nucleic acid binding"/>
    <property type="evidence" value="ECO:0007669"/>
    <property type="project" value="InterPro"/>
</dbReference>
<evidence type="ECO:0000256" key="6">
    <source>
        <dbReference type="ARBA" id="ARBA00022801"/>
    </source>
</evidence>
<dbReference type="PROSITE" id="PS50878">
    <property type="entry name" value="RT_POL"/>
    <property type="match status" value="1"/>
</dbReference>
<dbReference type="InterPro" id="IPR001584">
    <property type="entry name" value="Integrase_cat-core"/>
</dbReference>
<dbReference type="GO" id="GO:0006508">
    <property type="term" value="P:proteolysis"/>
    <property type="evidence" value="ECO:0007669"/>
    <property type="project" value="InterPro"/>
</dbReference>
<dbReference type="PROSITE" id="PS50175">
    <property type="entry name" value="ASP_PROT_RETROV"/>
    <property type="match status" value="1"/>
</dbReference>
<evidence type="ECO:0000256" key="5">
    <source>
        <dbReference type="ARBA" id="ARBA00022759"/>
    </source>
</evidence>
<keyword evidence="7" id="KW-0511">Multifunctional enzyme</keyword>
<dbReference type="EC" id="2.7.7.49" evidence="1"/>
<proteinExistence type="predicted"/>
<feature type="domain" description="Reverse transcriptase" evidence="9">
    <location>
        <begin position="716"/>
        <end position="893"/>
    </location>
</feature>
<dbReference type="Pfam" id="PF00665">
    <property type="entry name" value="rve"/>
    <property type="match status" value="1"/>
</dbReference>
<dbReference type="Gene3D" id="3.30.70.270">
    <property type="match status" value="2"/>
</dbReference>
<dbReference type="GO" id="GO:0004519">
    <property type="term" value="F:endonuclease activity"/>
    <property type="evidence" value="ECO:0007669"/>
    <property type="project" value="UniProtKB-KW"/>
</dbReference>
<evidence type="ECO:0000256" key="7">
    <source>
        <dbReference type="ARBA" id="ARBA00023268"/>
    </source>
</evidence>
<evidence type="ECO:0000313" key="11">
    <source>
        <dbReference type="EMBL" id="CAD2195887.1"/>
    </source>
</evidence>
<dbReference type="Gene3D" id="3.30.420.10">
    <property type="entry name" value="Ribonuclease H-like superfamily/Ribonuclease H"/>
    <property type="match status" value="1"/>
</dbReference>
<dbReference type="Pfam" id="PF17919">
    <property type="entry name" value="RT_RNaseH_2"/>
    <property type="match status" value="1"/>
</dbReference>
<dbReference type="FunFam" id="1.10.340.70:FF:000004">
    <property type="entry name" value="Retrovirus-related Pol polyprotein from transposon 297-like Protein"/>
    <property type="match status" value="1"/>
</dbReference>
<keyword evidence="4" id="KW-0540">Nuclease</keyword>
<keyword evidence="5" id="KW-0255">Endonuclease</keyword>
<evidence type="ECO:0000259" key="8">
    <source>
        <dbReference type="PROSITE" id="PS50175"/>
    </source>
</evidence>
<dbReference type="Gene3D" id="3.10.10.10">
    <property type="entry name" value="HIV Type 1 Reverse Transcriptase, subunit A, domain 1"/>
    <property type="match status" value="1"/>
</dbReference>
<feature type="domain" description="Peptidase A2" evidence="8">
    <location>
        <begin position="533"/>
        <end position="617"/>
    </location>
</feature>
<sequence length="1517" mass="174125">MATENNPELEWQVWPIGIPWNTKEFVNCYAYDTVVFTHYGLDGIHTPIGSCPECVYNAGTCKCNVGSLIWQPEKSHKCAYVLINKWIGEFASNIWVTESKDFALSFANVTTKIDCENLELLITDQGFAVPKHDYYEMKSLQNFHHFRKKRANEEINNGIVYTPQLAAQFTALSSQMSRTTQRLFSETVKQICQNLQTLADQTLTLAIANPTLLARYFLNVDQISARLITDKLLEIKACHPIQEQEIHFNWKKGFCFNRLPISFNLHGQLKHGFLDTITKIIYPEAKEVSCDIERWMYLNENDKTIQYDQLTGDLKEISDEGIRRIARYGKIDFPEISTTIFKNKAIAAISELYSPEKFSETIEAAVINNEIARLTNPNTFWSVTSQRREIVAGNIVSNGLFAFLRGGILTLNQFWVFTCCCFVTLQFTLQFILPTIFAGTLNYLNVGEAIFNRINTYRERKKIERRSKKENGSELNKNAIPLSQRWPSFNKGEGGETKVKTKIGKDKKEICLLTSTNCDKNSRVMVEINGKKVLCLLDTGAHVSIINQENAKKFGLKDWTIANFPAVYGIGNKLVPTIGQTQVDLKIADCKIKTNFVIIKDGLTKTDSYVAIIGRETLIPVENKLKYNKFEINSGEIEHLSKLIANTKINRSEKEKLKICLNKYCKIFAKNDYDLGKCKIEAPPIITTSETPIQAKPYRTPEKYRDELKIHINNMLKSGVIKESNTPWASNIVLVEKSDGKLRPCVDFRPLNKITISDPYPIPRMEQVIHRVAGKSFYSTLDLASGFWQIPLERKTAQKCGIITEWGLFEMTRLPFGLKNAPSIFQRLMDKILKDLENVTAYIDDILVHSEDFESHIETLNDVFNRLEKAGLKLKAEKCKFLENKCIYLGHELTKEGYKPSLTNSEVIKNFSIPTNVKEVKRFLGLTSFFRKFISNFASIAWPLNDLTRGNERKFEWGEKEENAFIKLKEQLVKSPCLRPPNYELPFHLFCDASSVAYAAALMQSQDGENLYAVGYWSRTLNISEQKLPATHGELAAIYHSIMHFKPIIYGAKLTIHTDHRPLIFLFSKASTSTKLNRWLMAMQEIQPNVVYVEGKANKVADALSRVSANWNDIVNKYPREDIPYLMEIEIGEINRKTIEEETQKDPILEIVYKAIGDNWSEDYSEEIMPYFQIRDKLYINRKIIIKRPNNQIVIPEKLRNGVLKLIHFAHFGVVRSKNKARKIVWWPSINMDIEYFIGECEKCQNNMPNEPQTAFQNKWPEAKIAFERVHIDLAGPVFGKTFLLMVDAYSRYPFIFEMKSTTSIFVINALKEVFSLFGPPSCLVSDNGPQFTSFEFETFLRGCGVNHIKSPPYHPQSNGLCERFVRTFKNSVSKGLDGNNLKDAIPEFLSEYRASPHPSLEGESPSYLFLGRQIKSKIDILKYSPKENLNKPTDEKVENKRESRKRKIFKIDDLIWARNYTGNDKWLKGRVIEDKGDYIYGVEMEDGSVKISHIDQLRSRGNYQLRSRSQSPVETD</sequence>
<accession>A0A6V7XA71</accession>
<feature type="domain" description="Integrase catalytic" evidence="10">
    <location>
        <begin position="1257"/>
        <end position="1414"/>
    </location>
</feature>
<dbReference type="InterPro" id="IPR041577">
    <property type="entry name" value="RT_RNaseH_2"/>
</dbReference>
<reference evidence="11 12" key="1">
    <citation type="submission" date="2020-08" db="EMBL/GenBank/DDBJ databases">
        <authorList>
            <person name="Koutsovoulos G."/>
            <person name="Danchin GJ E."/>
        </authorList>
    </citation>
    <scope>NUCLEOTIDE SEQUENCE [LARGE SCALE GENOMIC DNA]</scope>
</reference>
<name>A0A6V7XA71_MELEN</name>
<gene>
    <name evidence="11" type="ORF">MENT_LOCUS49004</name>
</gene>
<dbReference type="InterPro" id="IPR036397">
    <property type="entry name" value="RNaseH_sf"/>
</dbReference>
<dbReference type="PANTHER" id="PTHR37984">
    <property type="entry name" value="PROTEIN CBG26694"/>
    <property type="match status" value="1"/>
</dbReference>
<evidence type="ECO:0000259" key="9">
    <source>
        <dbReference type="PROSITE" id="PS50878"/>
    </source>
</evidence>
<comment type="caution">
    <text evidence="11">The sequence shown here is derived from an EMBL/GenBank/DDBJ whole genome shotgun (WGS) entry which is preliminary data.</text>
</comment>
<dbReference type="EMBL" id="CAJEWN010001254">
    <property type="protein sequence ID" value="CAD2195887.1"/>
    <property type="molecule type" value="Genomic_DNA"/>
</dbReference>
<dbReference type="InterPro" id="IPR021109">
    <property type="entry name" value="Peptidase_aspartic_dom_sf"/>
</dbReference>
<dbReference type="CDD" id="cd01647">
    <property type="entry name" value="RT_LTR"/>
    <property type="match status" value="1"/>
</dbReference>
<dbReference type="SUPFAM" id="SSF50630">
    <property type="entry name" value="Acid proteases"/>
    <property type="match status" value="1"/>
</dbReference>
<dbReference type="InterPro" id="IPR012337">
    <property type="entry name" value="RNaseH-like_sf"/>
</dbReference>
<dbReference type="CDD" id="cd00303">
    <property type="entry name" value="retropepsin_like"/>
    <property type="match status" value="1"/>
</dbReference>
<dbReference type="InterPro" id="IPR001995">
    <property type="entry name" value="Peptidase_A2_cat"/>
</dbReference>
<evidence type="ECO:0000256" key="3">
    <source>
        <dbReference type="ARBA" id="ARBA00022695"/>
    </source>
</evidence>
<dbReference type="Pfam" id="PF17921">
    <property type="entry name" value="Integrase_H2C2"/>
    <property type="match status" value="1"/>
</dbReference>
<dbReference type="PANTHER" id="PTHR37984:SF5">
    <property type="entry name" value="PROTEIN NYNRIN-LIKE"/>
    <property type="match status" value="1"/>
</dbReference>
<dbReference type="SUPFAM" id="SSF53098">
    <property type="entry name" value="Ribonuclease H-like"/>
    <property type="match status" value="1"/>
</dbReference>
<evidence type="ECO:0000256" key="1">
    <source>
        <dbReference type="ARBA" id="ARBA00012493"/>
    </source>
</evidence>
<dbReference type="GO" id="GO:0003964">
    <property type="term" value="F:RNA-directed DNA polymerase activity"/>
    <property type="evidence" value="ECO:0007669"/>
    <property type="project" value="UniProtKB-EC"/>
</dbReference>
<evidence type="ECO:0000313" key="12">
    <source>
        <dbReference type="Proteomes" id="UP000580250"/>
    </source>
</evidence>
<dbReference type="Gene3D" id="1.10.340.70">
    <property type="match status" value="1"/>
</dbReference>
<dbReference type="FunFam" id="3.30.420.10:FF:000063">
    <property type="entry name" value="Retrovirus-related Pol polyprotein from transposon 297-like Protein"/>
    <property type="match status" value="1"/>
</dbReference>
<dbReference type="CDD" id="cd09274">
    <property type="entry name" value="RNase_HI_RT_Ty3"/>
    <property type="match status" value="1"/>
</dbReference>
<keyword evidence="6" id="KW-0378">Hydrolase</keyword>
<dbReference type="Pfam" id="PF13650">
    <property type="entry name" value="Asp_protease_2"/>
    <property type="match status" value="1"/>
</dbReference>
<dbReference type="PROSITE" id="PS50994">
    <property type="entry name" value="INTEGRASE"/>
    <property type="match status" value="1"/>
</dbReference>
<dbReference type="InterPro" id="IPR050951">
    <property type="entry name" value="Retrovirus_Pol_polyprotein"/>
</dbReference>
<dbReference type="InterPro" id="IPR043502">
    <property type="entry name" value="DNA/RNA_pol_sf"/>
</dbReference>
<keyword evidence="3" id="KW-0548">Nucleotidyltransferase</keyword>